<keyword evidence="2" id="KW-0732">Signal</keyword>
<sequence length="100" mass="10698">MKTLAVILALSCLGQGAGALAGDCAEFRCRYGDVPGPPEPLITEPFHVFYGQPTTRPMVPYQRLDAGRAQADVAIRQDSEAESMASPRHKEAQSAVRSAP</sequence>
<accession>A0ABY8FJJ4</accession>
<gene>
    <name evidence="3" type="ORF">EVC62_04140</name>
</gene>
<evidence type="ECO:0000313" key="4">
    <source>
        <dbReference type="Proteomes" id="UP001321526"/>
    </source>
</evidence>
<evidence type="ECO:0000256" key="2">
    <source>
        <dbReference type="SAM" id="SignalP"/>
    </source>
</evidence>
<organism evidence="3 4">
    <name type="scientific">Salinicola endophyticus</name>
    <dbReference type="NCBI Taxonomy" id="1949083"/>
    <lineage>
        <taxon>Bacteria</taxon>
        <taxon>Pseudomonadati</taxon>
        <taxon>Pseudomonadota</taxon>
        <taxon>Gammaproteobacteria</taxon>
        <taxon>Oceanospirillales</taxon>
        <taxon>Halomonadaceae</taxon>
        <taxon>Salinicola</taxon>
    </lineage>
</organism>
<feature type="chain" id="PRO_5045740809" evidence="2">
    <location>
        <begin position="22"/>
        <end position="100"/>
    </location>
</feature>
<name>A0ABY8FJJ4_9GAMM</name>
<dbReference type="Proteomes" id="UP001321526">
    <property type="component" value="Chromosome"/>
</dbReference>
<keyword evidence="4" id="KW-1185">Reference proteome</keyword>
<dbReference type="RefSeq" id="WP_282235808.1">
    <property type="nucleotide sequence ID" value="NZ_CP035631.1"/>
</dbReference>
<dbReference type="EMBL" id="CP035631">
    <property type="protein sequence ID" value="WFF40751.1"/>
    <property type="molecule type" value="Genomic_DNA"/>
</dbReference>
<protein>
    <submittedName>
        <fullName evidence="3">Uncharacterized protein</fullName>
    </submittedName>
</protein>
<evidence type="ECO:0000313" key="3">
    <source>
        <dbReference type="EMBL" id="WFF40751.1"/>
    </source>
</evidence>
<reference evidence="3 4" key="1">
    <citation type="submission" date="2019-01" db="EMBL/GenBank/DDBJ databases">
        <title>Genome sequence of Salinicola endophyticus REST5.</title>
        <authorList>
            <person name="Nascimento F.X."/>
        </authorList>
    </citation>
    <scope>NUCLEOTIDE SEQUENCE [LARGE SCALE GENOMIC DNA]</scope>
    <source>
        <strain evidence="3 4">REST5</strain>
    </source>
</reference>
<evidence type="ECO:0000256" key="1">
    <source>
        <dbReference type="SAM" id="MobiDB-lite"/>
    </source>
</evidence>
<feature type="region of interest" description="Disordered" evidence="1">
    <location>
        <begin position="76"/>
        <end position="100"/>
    </location>
</feature>
<proteinExistence type="predicted"/>
<feature type="signal peptide" evidence="2">
    <location>
        <begin position="1"/>
        <end position="21"/>
    </location>
</feature>